<keyword evidence="5" id="KW-0339">Growth factor</keyword>
<evidence type="ECO:0000256" key="4">
    <source>
        <dbReference type="ARBA" id="ARBA00022525"/>
    </source>
</evidence>
<dbReference type="OMA" id="NGREACL"/>
<feature type="domain" description="Chemokine interleukin-8-like" evidence="10">
    <location>
        <begin position="144"/>
        <end position="204"/>
    </location>
</feature>
<keyword evidence="4 8" id="KW-0964">Secreted</keyword>
<dbReference type="GO" id="GO:0005615">
    <property type="term" value="C:extracellular space"/>
    <property type="evidence" value="ECO:0007669"/>
    <property type="project" value="UniProtKB-UniRule"/>
</dbReference>
<gene>
    <name evidence="11 13" type="primary">Cxcl1</name>
</gene>
<evidence type="ECO:0000259" key="10">
    <source>
        <dbReference type="SMART" id="SM00199"/>
    </source>
</evidence>
<evidence type="ECO:0000256" key="9">
    <source>
        <dbReference type="SAM" id="MobiDB-lite"/>
    </source>
</evidence>
<dbReference type="GO" id="GO:0008083">
    <property type="term" value="F:growth factor activity"/>
    <property type="evidence" value="ECO:0007669"/>
    <property type="project" value="UniProtKB-KW"/>
</dbReference>
<dbReference type="PRINTS" id="PR00436">
    <property type="entry name" value="INTERLEUKIN8"/>
</dbReference>
<dbReference type="InterPro" id="IPR001811">
    <property type="entry name" value="Chemokine_IL8-like_dom"/>
</dbReference>
<evidence type="ECO:0000313" key="12">
    <source>
        <dbReference type="Proteomes" id="UP000002494"/>
    </source>
</evidence>
<dbReference type="InterPro" id="IPR039809">
    <property type="entry name" value="Chemokine_b/g/d"/>
</dbReference>
<dbReference type="SMART" id="SM00199">
    <property type="entry name" value="SCY"/>
    <property type="match status" value="1"/>
</dbReference>
<evidence type="ECO:0000256" key="5">
    <source>
        <dbReference type="ARBA" id="ARBA00023030"/>
    </source>
</evidence>
<dbReference type="GO" id="GO:0006955">
    <property type="term" value="P:immune response"/>
    <property type="evidence" value="ECO:0007669"/>
    <property type="project" value="InterPro"/>
</dbReference>
<evidence type="ECO:0000256" key="3">
    <source>
        <dbReference type="ARBA" id="ARBA00022514"/>
    </source>
</evidence>
<dbReference type="HOGENOM" id="CLU_143902_1_0_1"/>
<proteinExistence type="inferred from homology"/>
<keyword evidence="7" id="KW-0395">Inflammatory response</keyword>
<sequence>RVWPTSPCALGTLKSHHWPLSRHLSSEARHSLPSGTLGQKAKIPESNPWEWSKGEERCPFRLWGNTLCSGNFPGLEFWSFEHKRARRSPRAADQDSDPKPAPALQTPATLQQSTMVSATRSLLCAALLLLATSRQATGAPVANELRCQCLQTVAGIHFKNIQSLKVMPPGPHCTQTEVIATLKNGREACLDPEAPMVQKIVQKMLKGVPK</sequence>
<reference evidence="11" key="1">
    <citation type="submission" date="2024-01" db="EMBL/GenBank/DDBJ databases">
        <title>GRCr8: a new rat reference genome assembly contstructed from accurate long reads and long range scaffolding.</title>
        <authorList>
            <person name="Doris P.A."/>
            <person name="Kalbfleisch T."/>
            <person name="Li K."/>
            <person name="Howe K."/>
            <person name="Wood J."/>
        </authorList>
    </citation>
    <scope>NUCLEOTIDE SEQUENCE [LARGE SCALE GENOMIC DNA]</scope>
    <source>
        <strain evidence="11">Brown Norway</strain>
    </source>
</reference>
<dbReference type="CTD" id="2919"/>
<keyword evidence="8" id="KW-0145">Chemotaxis</keyword>
<dbReference type="GO" id="GO:0008009">
    <property type="term" value="F:chemokine activity"/>
    <property type="evidence" value="ECO:0007669"/>
    <property type="project" value="InterPro"/>
</dbReference>
<reference evidence="11" key="3">
    <citation type="submission" date="2025-09" db="UniProtKB">
        <authorList>
            <consortium name="Ensembl"/>
        </authorList>
    </citation>
    <scope>IDENTIFICATION</scope>
    <source>
        <strain evidence="11">Brown Norway</strain>
    </source>
</reference>
<keyword evidence="3 8" id="KW-0202">Cytokine</keyword>
<keyword evidence="12" id="KW-1185">Reference proteome</keyword>
<dbReference type="Pfam" id="PF00048">
    <property type="entry name" value="IL8"/>
    <property type="match status" value="1"/>
</dbReference>
<comment type="similarity">
    <text evidence="2 8">Belongs to the intercrine alpha (chemokine CxC) family.</text>
</comment>
<keyword evidence="6" id="KW-1015">Disulfide bond</keyword>
<dbReference type="GO" id="GO:0033993">
    <property type="term" value="P:response to lipid"/>
    <property type="evidence" value="ECO:0007669"/>
    <property type="project" value="UniProtKB-ARBA"/>
</dbReference>
<accession>G3V6C6</accession>
<comment type="subcellular location">
    <subcellularLocation>
        <location evidence="1 8">Secreted</location>
    </subcellularLocation>
</comment>
<feature type="region of interest" description="Disordered" evidence="9">
    <location>
        <begin position="29"/>
        <end position="48"/>
    </location>
</feature>
<dbReference type="InterPro" id="IPR033899">
    <property type="entry name" value="CXC_Chemokine_domain"/>
</dbReference>
<evidence type="ECO:0000256" key="7">
    <source>
        <dbReference type="ARBA" id="ARBA00023198"/>
    </source>
</evidence>
<dbReference type="RGD" id="619869">
    <property type="gene designation" value="Cxcl1"/>
</dbReference>
<dbReference type="CDD" id="cd00273">
    <property type="entry name" value="Chemokine_CXC"/>
    <property type="match status" value="1"/>
</dbReference>
<dbReference type="Ensembl" id="ENSRNOT00000003778.5">
    <property type="protein sequence ID" value="ENSRNOP00000003778.3"/>
    <property type="gene ID" value="ENSRNOG00000002802.5"/>
</dbReference>
<dbReference type="SMR" id="G3V6C6"/>
<dbReference type="InterPro" id="IPR036048">
    <property type="entry name" value="Interleukin_8-like_sf"/>
</dbReference>
<dbReference type="PROSITE" id="PS00471">
    <property type="entry name" value="SMALL_CYTOKINES_CXC"/>
    <property type="match status" value="1"/>
</dbReference>
<evidence type="ECO:0000256" key="2">
    <source>
        <dbReference type="ARBA" id="ARBA00010665"/>
    </source>
</evidence>
<dbReference type="KEGG" id="rno:81503"/>
<dbReference type="OrthoDB" id="8872899at2759"/>
<dbReference type="InterPro" id="IPR018048">
    <property type="entry name" value="Chemokine_CXC_CS"/>
</dbReference>
<dbReference type="Gene3D" id="2.40.50.40">
    <property type="match status" value="1"/>
</dbReference>
<dbReference type="AlphaFoldDB" id="G3V6C6"/>
<reference evidence="11" key="2">
    <citation type="submission" date="2025-08" db="UniProtKB">
        <authorList>
            <consortium name="Ensembl"/>
        </authorList>
    </citation>
    <scope>IDENTIFICATION</scope>
    <source>
        <strain evidence="11">Brown Norway</strain>
    </source>
</reference>
<dbReference type="SUPFAM" id="SSF54117">
    <property type="entry name" value="Interleukin 8-like chemokines"/>
    <property type="match status" value="1"/>
</dbReference>
<evidence type="ECO:0000313" key="13">
    <source>
        <dbReference type="RGD" id="619869"/>
    </source>
</evidence>
<dbReference type="PRINTS" id="PR00437">
    <property type="entry name" value="SMALLCYTKCXC"/>
</dbReference>
<dbReference type="PANTHER" id="PTHR12015">
    <property type="entry name" value="SMALL INDUCIBLE CYTOKINE A"/>
    <property type="match status" value="1"/>
</dbReference>
<evidence type="ECO:0000313" key="11">
    <source>
        <dbReference type="Ensembl" id="ENSRNOP00000003778.3"/>
    </source>
</evidence>
<dbReference type="PANTHER" id="PTHR12015:SF192">
    <property type="entry name" value="GROWTH-REGULATED ALPHA PROTEIN"/>
    <property type="match status" value="1"/>
</dbReference>
<evidence type="ECO:0000256" key="1">
    <source>
        <dbReference type="ARBA" id="ARBA00004613"/>
    </source>
</evidence>
<protein>
    <recommendedName>
        <fullName evidence="8">C-X-C motif chemokine</fullName>
    </recommendedName>
</protein>
<dbReference type="InterPro" id="IPR001089">
    <property type="entry name" value="Chemokine_CXC"/>
</dbReference>
<dbReference type="GeneTree" id="ENSGT00940000155233"/>
<dbReference type="Proteomes" id="UP000002494">
    <property type="component" value="Chromosome 14"/>
</dbReference>
<dbReference type="GO" id="GO:0006954">
    <property type="term" value="P:inflammatory response"/>
    <property type="evidence" value="ECO:0007669"/>
    <property type="project" value="UniProtKB-KW"/>
</dbReference>
<evidence type="ECO:0000256" key="8">
    <source>
        <dbReference type="RuleBase" id="RU361149"/>
    </source>
</evidence>
<feature type="region of interest" description="Disordered" evidence="9">
    <location>
        <begin position="86"/>
        <end position="110"/>
    </location>
</feature>
<dbReference type="Bgee" id="ENSRNOG00000002802">
    <property type="expression patterns" value="Expressed in lung and 16 other cell types or tissues"/>
</dbReference>
<name>G3V6C6_RAT</name>
<organism evidence="11 12">
    <name type="scientific">Rattus norvegicus</name>
    <name type="common">Rat</name>
    <dbReference type="NCBI Taxonomy" id="10116"/>
    <lineage>
        <taxon>Eukaryota</taxon>
        <taxon>Metazoa</taxon>
        <taxon>Chordata</taxon>
        <taxon>Craniata</taxon>
        <taxon>Vertebrata</taxon>
        <taxon>Euteleostomi</taxon>
        <taxon>Mammalia</taxon>
        <taxon>Eutheria</taxon>
        <taxon>Euarchontoglires</taxon>
        <taxon>Glires</taxon>
        <taxon>Rodentia</taxon>
        <taxon>Myomorpha</taxon>
        <taxon>Muroidea</taxon>
        <taxon>Muridae</taxon>
        <taxon>Murinae</taxon>
        <taxon>Rattus</taxon>
    </lineage>
</organism>
<evidence type="ECO:0000256" key="6">
    <source>
        <dbReference type="ARBA" id="ARBA00023157"/>
    </source>
</evidence>